<evidence type="ECO:0000259" key="1">
    <source>
        <dbReference type="PROSITE" id="PS50181"/>
    </source>
</evidence>
<dbReference type="PROSITE" id="PS50181">
    <property type="entry name" value="FBOX"/>
    <property type="match status" value="1"/>
</dbReference>
<comment type="caution">
    <text evidence="2">The sequence shown here is derived from an EMBL/GenBank/DDBJ whole genome shotgun (WGS) entry which is preliminary data.</text>
</comment>
<dbReference type="Pfam" id="PF12937">
    <property type="entry name" value="F-box-like"/>
    <property type="match status" value="1"/>
</dbReference>
<reference evidence="2" key="1">
    <citation type="journal article" date="2021" name="Nat. Commun.">
        <title>Genetic determinants of endophytism in the Arabidopsis root mycobiome.</title>
        <authorList>
            <person name="Mesny F."/>
            <person name="Miyauchi S."/>
            <person name="Thiergart T."/>
            <person name="Pickel B."/>
            <person name="Atanasova L."/>
            <person name="Karlsson M."/>
            <person name="Huettel B."/>
            <person name="Barry K.W."/>
            <person name="Haridas S."/>
            <person name="Chen C."/>
            <person name="Bauer D."/>
            <person name="Andreopoulos W."/>
            <person name="Pangilinan J."/>
            <person name="LaButti K."/>
            <person name="Riley R."/>
            <person name="Lipzen A."/>
            <person name="Clum A."/>
            <person name="Drula E."/>
            <person name="Henrissat B."/>
            <person name="Kohler A."/>
            <person name="Grigoriev I.V."/>
            <person name="Martin F.M."/>
            <person name="Hacquard S."/>
        </authorList>
    </citation>
    <scope>NUCLEOTIDE SEQUENCE</scope>
    <source>
        <strain evidence="2">MPI-SDFR-AT-0120</strain>
    </source>
</reference>
<dbReference type="AlphaFoldDB" id="A0A8K0VZU9"/>
<dbReference type="Proteomes" id="UP000813461">
    <property type="component" value="Unassembled WGS sequence"/>
</dbReference>
<organism evidence="2 3">
    <name type="scientific">Paraphoma chrysanthemicola</name>
    <dbReference type="NCBI Taxonomy" id="798071"/>
    <lineage>
        <taxon>Eukaryota</taxon>
        <taxon>Fungi</taxon>
        <taxon>Dikarya</taxon>
        <taxon>Ascomycota</taxon>
        <taxon>Pezizomycotina</taxon>
        <taxon>Dothideomycetes</taxon>
        <taxon>Pleosporomycetidae</taxon>
        <taxon>Pleosporales</taxon>
        <taxon>Pleosporineae</taxon>
        <taxon>Phaeosphaeriaceae</taxon>
        <taxon>Paraphoma</taxon>
    </lineage>
</organism>
<keyword evidence="3" id="KW-1185">Reference proteome</keyword>
<dbReference type="InterPro" id="IPR001810">
    <property type="entry name" value="F-box_dom"/>
</dbReference>
<protein>
    <recommendedName>
        <fullName evidence="1">F-box domain-containing protein</fullName>
    </recommendedName>
</protein>
<dbReference type="InterPro" id="IPR036047">
    <property type="entry name" value="F-box-like_dom_sf"/>
</dbReference>
<sequence length="453" mass="51652">MATDALIAAFRRLPTDSRQAAIGALVAELTPYEWRTLHGLTAARTFQFDIIGNLPVELVASVFAYLTPATPYHLQCVSRTWHRAMRSPDLLKRSLKPWISTAEIQGNKYSFYLQKAKHVQAFRRGEPVKAFNVTLDDPHGYIILVEDRLIWSCLSRHNGQCRAVYLFDINSWRLQKFNGDARETLRRLVASNQLIGFATNNNTVYVWDVDSGVKRTFRVPSASLFQAITCRERTIACAGCLEQYVMVYVWDFDSQLGTSFTIPYSSPLLAHPTPGRGLALLLQPNTKHIIVFADERCSRHTSHRAVDESSQALTTIRYNKFTYAGECVSESRVTLDGCAVSRLHSQNNRFTPVDRSGRFRLNMFDICVQFDENLHKFTEPHPTSHPGLLYAMASDFWWEDVFFESFIKDTTVQETPAALVHVGTGDKTYFNPLLEQLHRPQRQIPNPCSKEHI</sequence>
<dbReference type="Gene3D" id="1.20.1280.50">
    <property type="match status" value="1"/>
</dbReference>
<feature type="domain" description="F-box" evidence="1">
    <location>
        <begin position="48"/>
        <end position="95"/>
    </location>
</feature>
<proteinExistence type="predicted"/>
<evidence type="ECO:0000313" key="2">
    <source>
        <dbReference type="EMBL" id="KAH7088466.1"/>
    </source>
</evidence>
<dbReference type="EMBL" id="JAGMVJ010000008">
    <property type="protein sequence ID" value="KAH7088466.1"/>
    <property type="molecule type" value="Genomic_DNA"/>
</dbReference>
<name>A0A8K0VZU9_9PLEO</name>
<dbReference type="SUPFAM" id="SSF101898">
    <property type="entry name" value="NHL repeat"/>
    <property type="match status" value="1"/>
</dbReference>
<accession>A0A8K0VZU9</accession>
<dbReference type="SUPFAM" id="SSF81383">
    <property type="entry name" value="F-box domain"/>
    <property type="match status" value="1"/>
</dbReference>
<dbReference type="OrthoDB" id="5295250at2759"/>
<evidence type="ECO:0000313" key="3">
    <source>
        <dbReference type="Proteomes" id="UP000813461"/>
    </source>
</evidence>
<gene>
    <name evidence="2" type="ORF">FB567DRAFT_339254</name>
</gene>